<accession>A0A1A9WAF9</accession>
<evidence type="ECO:0000259" key="8">
    <source>
        <dbReference type="PROSITE" id="PS50950"/>
    </source>
</evidence>
<feature type="domain" description="THAP-type" evidence="8">
    <location>
        <begin position="96"/>
        <end position="172"/>
    </location>
</feature>
<keyword evidence="2 5" id="KW-0863">Zinc-finger</keyword>
<feature type="compositionally biased region" description="Polar residues" evidence="7">
    <location>
        <begin position="234"/>
        <end position="253"/>
    </location>
</feature>
<reference evidence="10" key="1">
    <citation type="submission" date="2014-03" db="EMBL/GenBank/DDBJ databases">
        <authorList>
            <person name="Aksoy S."/>
            <person name="Warren W."/>
            <person name="Wilson R.K."/>
        </authorList>
    </citation>
    <scope>NUCLEOTIDE SEQUENCE [LARGE SCALE GENOMIC DNA]</scope>
    <source>
        <strain evidence="10">IAEA</strain>
    </source>
</reference>
<evidence type="ECO:0000313" key="9">
    <source>
        <dbReference type="EnsemblMetazoa" id="GBRI012212-PA"/>
    </source>
</evidence>
<dbReference type="PROSITE" id="PS50950">
    <property type="entry name" value="ZF_THAP"/>
    <property type="match status" value="2"/>
</dbReference>
<dbReference type="SUPFAM" id="SSF57716">
    <property type="entry name" value="Glucocorticoid receptor-like (DNA-binding domain)"/>
    <property type="match status" value="2"/>
</dbReference>
<dbReference type="GO" id="GO:0043565">
    <property type="term" value="F:sequence-specific DNA binding"/>
    <property type="evidence" value="ECO:0007669"/>
    <property type="project" value="InterPro"/>
</dbReference>
<evidence type="ECO:0000256" key="6">
    <source>
        <dbReference type="SAM" id="Coils"/>
    </source>
</evidence>
<keyword evidence="4 5" id="KW-0238">DNA-binding</keyword>
<dbReference type="InterPro" id="IPR026516">
    <property type="entry name" value="THAP1/10"/>
</dbReference>
<feature type="compositionally biased region" description="Low complexity" evidence="7">
    <location>
        <begin position="182"/>
        <end position="193"/>
    </location>
</feature>
<dbReference type="AlphaFoldDB" id="A0A1A9WAF9"/>
<evidence type="ECO:0000256" key="7">
    <source>
        <dbReference type="SAM" id="MobiDB-lite"/>
    </source>
</evidence>
<dbReference type="PANTHER" id="PTHR46600:SF11">
    <property type="entry name" value="THAP DOMAIN-CONTAINING PROTEIN 10"/>
    <property type="match status" value="1"/>
</dbReference>
<organism evidence="9 10">
    <name type="scientific">Glossina brevipalpis</name>
    <dbReference type="NCBI Taxonomy" id="37001"/>
    <lineage>
        <taxon>Eukaryota</taxon>
        <taxon>Metazoa</taxon>
        <taxon>Ecdysozoa</taxon>
        <taxon>Arthropoda</taxon>
        <taxon>Hexapoda</taxon>
        <taxon>Insecta</taxon>
        <taxon>Pterygota</taxon>
        <taxon>Neoptera</taxon>
        <taxon>Endopterygota</taxon>
        <taxon>Diptera</taxon>
        <taxon>Brachycera</taxon>
        <taxon>Muscomorpha</taxon>
        <taxon>Hippoboscoidea</taxon>
        <taxon>Glossinidae</taxon>
        <taxon>Glossina</taxon>
    </lineage>
</organism>
<evidence type="ECO:0000313" key="10">
    <source>
        <dbReference type="Proteomes" id="UP000091820"/>
    </source>
</evidence>
<dbReference type="InterPro" id="IPR038441">
    <property type="entry name" value="THAP_Znf_sf"/>
</dbReference>
<dbReference type="EnsemblMetazoa" id="GBRI012212-RA">
    <property type="protein sequence ID" value="GBRI012212-PA"/>
    <property type="gene ID" value="GBRI012212"/>
</dbReference>
<evidence type="ECO:0000256" key="1">
    <source>
        <dbReference type="ARBA" id="ARBA00022723"/>
    </source>
</evidence>
<feature type="coiled-coil region" evidence="6">
    <location>
        <begin position="277"/>
        <end position="304"/>
    </location>
</feature>
<dbReference type="STRING" id="37001.A0A1A9WAF9"/>
<keyword evidence="6" id="KW-0175">Coiled coil</keyword>
<reference evidence="9" key="2">
    <citation type="submission" date="2020-05" db="UniProtKB">
        <authorList>
            <consortium name="EnsemblMetazoa"/>
        </authorList>
    </citation>
    <scope>IDENTIFICATION</scope>
    <source>
        <strain evidence="9">IAEA</strain>
    </source>
</reference>
<proteinExistence type="predicted"/>
<keyword evidence="3" id="KW-0862">Zinc</keyword>
<dbReference type="GO" id="GO:0008270">
    <property type="term" value="F:zinc ion binding"/>
    <property type="evidence" value="ECO:0007669"/>
    <property type="project" value="UniProtKB-KW"/>
</dbReference>
<dbReference type="InterPro" id="IPR006612">
    <property type="entry name" value="THAP_Znf"/>
</dbReference>
<evidence type="ECO:0000256" key="4">
    <source>
        <dbReference type="ARBA" id="ARBA00023125"/>
    </source>
</evidence>
<name>A0A1A9WAF9_9MUSC</name>
<keyword evidence="10" id="KW-1185">Reference proteome</keyword>
<feature type="compositionally biased region" description="Polar residues" evidence="7">
    <location>
        <begin position="198"/>
        <end position="215"/>
    </location>
</feature>
<dbReference type="Gene3D" id="6.20.210.20">
    <property type="entry name" value="THAP domain"/>
    <property type="match status" value="1"/>
</dbReference>
<feature type="region of interest" description="Disordered" evidence="7">
    <location>
        <begin position="173"/>
        <end position="254"/>
    </location>
</feature>
<keyword evidence="1" id="KW-0479">Metal-binding</keyword>
<sequence length="336" mass="39183">MDNSRFIRTCIARKCDRLEGYSDIVLHSFPANRHLRLKWCENLKIDMNSINTRSRVCSRHFEPEFIGEYRKKLLPLAFPTLELGYDGPPKHIRDFTPERKCKWKRCCIKNCQSDPSETYHYFPKDDLLKQMWITAARTERKLGKRTRICSQHFDPVLLCAKKLKRFAVPTRNLNLKGDSESSKNNSESSGEESVAPNFENQAASTSQDIISLNEDSTLDEMPTSTPITARARNKSTALTNSKKSKKQNTCLKKSSSKEQEDEIIKLKDKNLKLNSILILLKKCNKQLEDENKKLINRLFQLKESNNKKDKQILKFKYTLRHSNIKIKTLRRELENK</sequence>
<evidence type="ECO:0000256" key="2">
    <source>
        <dbReference type="ARBA" id="ARBA00022771"/>
    </source>
</evidence>
<protein>
    <recommendedName>
        <fullName evidence="8">THAP-type domain-containing protein</fullName>
    </recommendedName>
</protein>
<evidence type="ECO:0000256" key="5">
    <source>
        <dbReference type="PROSITE-ProRule" id="PRU00309"/>
    </source>
</evidence>
<feature type="domain" description="THAP-type" evidence="8">
    <location>
        <begin position="6"/>
        <end position="82"/>
    </location>
</feature>
<evidence type="ECO:0000256" key="3">
    <source>
        <dbReference type="ARBA" id="ARBA00022833"/>
    </source>
</evidence>
<dbReference type="Proteomes" id="UP000091820">
    <property type="component" value="Unassembled WGS sequence"/>
</dbReference>
<dbReference type="Pfam" id="PF05485">
    <property type="entry name" value="THAP"/>
    <property type="match status" value="2"/>
</dbReference>
<dbReference type="SMART" id="SM00980">
    <property type="entry name" value="THAP"/>
    <property type="match status" value="2"/>
</dbReference>
<dbReference type="VEuPathDB" id="VectorBase:GBRI012212"/>
<dbReference type="SMART" id="SM00692">
    <property type="entry name" value="DM3"/>
    <property type="match status" value="2"/>
</dbReference>
<dbReference type="PANTHER" id="PTHR46600">
    <property type="entry name" value="THAP DOMAIN-CONTAINING"/>
    <property type="match status" value="1"/>
</dbReference>